<accession>A0ABW0DKB9</accession>
<keyword evidence="1" id="KW-1133">Transmembrane helix</keyword>
<keyword evidence="1" id="KW-0472">Membrane</keyword>
<keyword evidence="3" id="KW-1185">Reference proteome</keyword>
<evidence type="ECO:0000313" key="3">
    <source>
        <dbReference type="Proteomes" id="UP001596156"/>
    </source>
</evidence>
<keyword evidence="1" id="KW-0812">Transmembrane</keyword>
<feature type="transmembrane region" description="Helical" evidence="1">
    <location>
        <begin position="52"/>
        <end position="79"/>
    </location>
</feature>
<evidence type="ECO:0000313" key="2">
    <source>
        <dbReference type="EMBL" id="MFC5229902.1"/>
    </source>
</evidence>
<dbReference type="RefSeq" id="WP_344645339.1">
    <property type="nucleotide sequence ID" value="NZ_BAAASS010000015.1"/>
</dbReference>
<name>A0ABW0DKB9_STRFI</name>
<sequence>MTAAVADAIALRTAPAGPVPLPMAAITAVLAVLSGVVALARPAAARRAGLRALILAPYAVVRHGLLAPTNLALIVAGLLPVNQAS</sequence>
<protein>
    <submittedName>
        <fullName evidence="2">Uncharacterized protein</fullName>
    </submittedName>
</protein>
<dbReference type="EMBL" id="JBHSKL010000059">
    <property type="protein sequence ID" value="MFC5229902.1"/>
    <property type="molecule type" value="Genomic_DNA"/>
</dbReference>
<organism evidence="2 3">
    <name type="scientific">Streptomyces fimbriatus</name>
    <dbReference type="NCBI Taxonomy" id="68197"/>
    <lineage>
        <taxon>Bacteria</taxon>
        <taxon>Bacillati</taxon>
        <taxon>Actinomycetota</taxon>
        <taxon>Actinomycetes</taxon>
        <taxon>Kitasatosporales</taxon>
        <taxon>Streptomycetaceae</taxon>
        <taxon>Streptomyces</taxon>
    </lineage>
</organism>
<comment type="caution">
    <text evidence="2">The sequence shown here is derived from an EMBL/GenBank/DDBJ whole genome shotgun (WGS) entry which is preliminary data.</text>
</comment>
<evidence type="ECO:0000256" key="1">
    <source>
        <dbReference type="SAM" id="Phobius"/>
    </source>
</evidence>
<dbReference type="Proteomes" id="UP001596156">
    <property type="component" value="Unassembled WGS sequence"/>
</dbReference>
<gene>
    <name evidence="2" type="ORF">ACFPN6_36355</name>
</gene>
<feature type="transmembrane region" description="Helical" evidence="1">
    <location>
        <begin position="21"/>
        <end position="40"/>
    </location>
</feature>
<proteinExistence type="predicted"/>
<reference evidence="3" key="1">
    <citation type="journal article" date="2019" name="Int. J. Syst. Evol. Microbiol.">
        <title>The Global Catalogue of Microorganisms (GCM) 10K type strain sequencing project: providing services to taxonomists for standard genome sequencing and annotation.</title>
        <authorList>
            <consortium name="The Broad Institute Genomics Platform"/>
            <consortium name="The Broad Institute Genome Sequencing Center for Infectious Disease"/>
            <person name="Wu L."/>
            <person name="Ma J."/>
        </authorList>
    </citation>
    <scope>NUCLEOTIDE SEQUENCE [LARGE SCALE GENOMIC DNA]</scope>
    <source>
        <strain evidence="3">CCM 8479</strain>
    </source>
</reference>